<sequence>MESVWPTAIFKPNDSDGIWPLAKEQKKNNERVGVSELEIPQFVKLNCPAVGPSLFVQGSHCW</sequence>
<evidence type="ECO:0000313" key="2">
    <source>
        <dbReference type="Proteomes" id="UP000315010"/>
    </source>
</evidence>
<accession>A0A5C5YYV6</accession>
<organism evidence="1 2">
    <name type="scientific">Novipirellula herctigrandis</name>
    <dbReference type="NCBI Taxonomy" id="2527986"/>
    <lineage>
        <taxon>Bacteria</taxon>
        <taxon>Pseudomonadati</taxon>
        <taxon>Planctomycetota</taxon>
        <taxon>Planctomycetia</taxon>
        <taxon>Pirellulales</taxon>
        <taxon>Pirellulaceae</taxon>
        <taxon>Novipirellula</taxon>
    </lineage>
</organism>
<dbReference type="Proteomes" id="UP000315010">
    <property type="component" value="Unassembled WGS sequence"/>
</dbReference>
<keyword evidence="2" id="KW-1185">Reference proteome</keyword>
<comment type="caution">
    <text evidence="1">The sequence shown here is derived from an EMBL/GenBank/DDBJ whole genome shotgun (WGS) entry which is preliminary data.</text>
</comment>
<dbReference type="AlphaFoldDB" id="A0A5C5YYV6"/>
<reference evidence="1 2" key="1">
    <citation type="submission" date="2019-02" db="EMBL/GenBank/DDBJ databases">
        <title>Deep-cultivation of Planctomycetes and their phenomic and genomic characterization uncovers novel biology.</title>
        <authorList>
            <person name="Wiegand S."/>
            <person name="Jogler M."/>
            <person name="Boedeker C."/>
            <person name="Pinto D."/>
            <person name="Vollmers J."/>
            <person name="Rivas-Marin E."/>
            <person name="Kohn T."/>
            <person name="Peeters S.H."/>
            <person name="Heuer A."/>
            <person name="Rast P."/>
            <person name="Oberbeckmann S."/>
            <person name="Bunk B."/>
            <person name="Jeske O."/>
            <person name="Meyerdierks A."/>
            <person name="Storesund J.E."/>
            <person name="Kallscheuer N."/>
            <person name="Luecker S."/>
            <person name="Lage O.M."/>
            <person name="Pohl T."/>
            <person name="Merkel B.J."/>
            <person name="Hornburger P."/>
            <person name="Mueller R.-W."/>
            <person name="Bruemmer F."/>
            <person name="Labrenz M."/>
            <person name="Spormann A.M."/>
            <person name="Op Den Camp H."/>
            <person name="Overmann J."/>
            <person name="Amann R."/>
            <person name="Jetten M.S.M."/>
            <person name="Mascher T."/>
            <person name="Medema M.H."/>
            <person name="Devos D.P."/>
            <person name="Kaster A.-K."/>
            <person name="Ovreas L."/>
            <person name="Rohde M."/>
            <person name="Galperin M.Y."/>
            <person name="Jogler C."/>
        </authorList>
    </citation>
    <scope>NUCLEOTIDE SEQUENCE [LARGE SCALE GENOMIC DNA]</scope>
    <source>
        <strain evidence="1 2">CA13</strain>
    </source>
</reference>
<gene>
    <name evidence="1" type="ORF">CA13_16850</name>
</gene>
<protein>
    <submittedName>
        <fullName evidence="1">Uncharacterized protein</fullName>
    </submittedName>
</protein>
<evidence type="ECO:0000313" key="1">
    <source>
        <dbReference type="EMBL" id="TWT80272.1"/>
    </source>
</evidence>
<proteinExistence type="predicted"/>
<name>A0A5C5YYV6_9BACT</name>
<dbReference type="EMBL" id="SJPJ01000001">
    <property type="protein sequence ID" value="TWT80272.1"/>
    <property type="molecule type" value="Genomic_DNA"/>
</dbReference>